<evidence type="ECO:0000256" key="1">
    <source>
        <dbReference type="ARBA" id="ARBA00009748"/>
    </source>
</evidence>
<sequence length="135" mass="15373">MAIKNQAIVFLMVIVMAVEIPLPGAATSILDVTPQNVTCHDVINYFAYCQEFVDGNEDDPTPVCCNNLHIMNEKVGQEERGARRYCYCIEVFCDTFSQPHPPYLASRIEDLDKKCHIHRSFPISEHMDCTKYVIS</sequence>
<protein>
    <recommendedName>
        <fullName evidence="4">Bifunctional inhibitor/plant lipid transfer protein/seed storage helical domain-containing protein</fullName>
    </recommendedName>
</protein>
<proteinExistence type="inferred from homology"/>
<reference evidence="3" key="1">
    <citation type="submission" date="2019-05" db="EMBL/GenBank/DDBJ databases">
        <title>The de novo reference genome and transcriptome assemblies of the wild tomato species Solanum chilense.</title>
        <authorList>
            <person name="Stam R."/>
            <person name="Nosenko T."/>
            <person name="Hoerger A.C."/>
            <person name="Stephan W."/>
            <person name="Seidel M.A."/>
            <person name="Kuhn J.M.M."/>
            <person name="Haberer G."/>
            <person name="Tellier A."/>
        </authorList>
    </citation>
    <scope>NUCLEOTIDE SEQUENCE</scope>
    <source>
        <tissue evidence="3">Mature leaves</tissue>
    </source>
</reference>
<dbReference type="Gene3D" id="1.10.110.10">
    <property type="entry name" value="Plant lipid-transfer and hydrophobic proteins"/>
    <property type="match status" value="1"/>
</dbReference>
<name>A0A6N2BZB8_SOLCI</name>
<dbReference type="InterPro" id="IPR000528">
    <property type="entry name" value="Plant_nsLTP"/>
</dbReference>
<dbReference type="GO" id="GO:0008289">
    <property type="term" value="F:lipid binding"/>
    <property type="evidence" value="ECO:0007669"/>
    <property type="project" value="InterPro"/>
</dbReference>
<organism evidence="3">
    <name type="scientific">Solanum chilense</name>
    <name type="common">Tomato</name>
    <name type="synonym">Lycopersicon chilense</name>
    <dbReference type="NCBI Taxonomy" id="4083"/>
    <lineage>
        <taxon>Eukaryota</taxon>
        <taxon>Viridiplantae</taxon>
        <taxon>Streptophyta</taxon>
        <taxon>Embryophyta</taxon>
        <taxon>Tracheophyta</taxon>
        <taxon>Spermatophyta</taxon>
        <taxon>Magnoliopsida</taxon>
        <taxon>eudicotyledons</taxon>
        <taxon>Gunneridae</taxon>
        <taxon>Pentapetalae</taxon>
        <taxon>asterids</taxon>
        <taxon>lamiids</taxon>
        <taxon>Solanales</taxon>
        <taxon>Solanaceae</taxon>
        <taxon>Solanoideae</taxon>
        <taxon>Solaneae</taxon>
        <taxon>Solanum</taxon>
        <taxon>Solanum subgen. Lycopersicon</taxon>
    </lineage>
</organism>
<dbReference type="AlphaFoldDB" id="A0A6N2BZB8"/>
<feature type="signal peptide" evidence="2">
    <location>
        <begin position="1"/>
        <end position="26"/>
    </location>
</feature>
<comment type="similarity">
    <text evidence="1">Belongs to the plant LTP family.</text>
</comment>
<accession>A0A6N2BZB8</accession>
<gene>
    <name evidence="3" type="ORF">EJD97_001162</name>
</gene>
<dbReference type="SUPFAM" id="SSF47699">
    <property type="entry name" value="Bifunctional inhibitor/lipid-transfer protein/seed storage 2S albumin"/>
    <property type="match status" value="1"/>
</dbReference>
<keyword evidence="2" id="KW-0732">Signal</keyword>
<dbReference type="PANTHER" id="PTHR33076">
    <property type="entry name" value="NON-SPECIFIC LIPID-TRANSFER PROTEIN 2-RELATED"/>
    <property type="match status" value="1"/>
</dbReference>
<evidence type="ECO:0000256" key="2">
    <source>
        <dbReference type="SAM" id="SignalP"/>
    </source>
</evidence>
<evidence type="ECO:0000313" key="3">
    <source>
        <dbReference type="EMBL" id="TMX00245.1"/>
    </source>
</evidence>
<feature type="chain" id="PRO_5027044329" description="Bifunctional inhibitor/plant lipid transfer protein/seed storage helical domain-containing protein" evidence="2">
    <location>
        <begin position="27"/>
        <end position="135"/>
    </location>
</feature>
<dbReference type="InterPro" id="IPR036312">
    <property type="entry name" value="Bifun_inhib/LTP/seed_sf"/>
</dbReference>
<evidence type="ECO:0008006" key="4">
    <source>
        <dbReference type="Google" id="ProtNLM"/>
    </source>
</evidence>
<dbReference type="GO" id="GO:0006869">
    <property type="term" value="P:lipid transport"/>
    <property type="evidence" value="ECO:0007669"/>
    <property type="project" value="InterPro"/>
</dbReference>
<dbReference type="EMBL" id="RXGB01001112">
    <property type="protein sequence ID" value="TMX00245.1"/>
    <property type="molecule type" value="Genomic_DNA"/>
</dbReference>
<comment type="caution">
    <text evidence="3">The sequence shown here is derived from an EMBL/GenBank/DDBJ whole genome shotgun (WGS) entry which is preliminary data.</text>
</comment>